<evidence type="ECO:0000256" key="6">
    <source>
        <dbReference type="ARBA" id="ARBA00022964"/>
    </source>
</evidence>
<evidence type="ECO:0000313" key="13">
    <source>
        <dbReference type="EMBL" id="KAL1527780.1"/>
    </source>
</evidence>
<dbReference type="InterPro" id="IPR003582">
    <property type="entry name" value="ShKT_dom"/>
</dbReference>
<evidence type="ECO:0000256" key="7">
    <source>
        <dbReference type="ARBA" id="ARBA00022989"/>
    </source>
</evidence>
<evidence type="ECO:0000313" key="14">
    <source>
        <dbReference type="Proteomes" id="UP001515480"/>
    </source>
</evidence>
<evidence type="ECO:0000259" key="11">
    <source>
        <dbReference type="PROSITE" id="PS51471"/>
    </source>
</evidence>
<comment type="caution">
    <text evidence="13">The sequence shown here is derived from an EMBL/GenBank/DDBJ whole genome shotgun (WGS) entry which is preliminary data.</text>
</comment>
<keyword evidence="5" id="KW-0479">Metal-binding</keyword>
<feature type="domain" description="ShKT" evidence="12">
    <location>
        <begin position="170"/>
        <end position="205"/>
    </location>
</feature>
<evidence type="ECO:0000256" key="3">
    <source>
        <dbReference type="ARBA" id="ARBA00004308"/>
    </source>
</evidence>
<feature type="domain" description="ShKT" evidence="12">
    <location>
        <begin position="131"/>
        <end position="165"/>
    </location>
</feature>
<dbReference type="InterPro" id="IPR005123">
    <property type="entry name" value="Oxoglu/Fe-dep_dioxygenase_dom"/>
</dbReference>
<dbReference type="GO" id="GO:0005783">
    <property type="term" value="C:endoplasmic reticulum"/>
    <property type="evidence" value="ECO:0007669"/>
    <property type="project" value="TreeGrafter"/>
</dbReference>
<dbReference type="InterPro" id="IPR045054">
    <property type="entry name" value="P4HA-like"/>
</dbReference>
<evidence type="ECO:0000256" key="2">
    <source>
        <dbReference type="ARBA" id="ARBA00004167"/>
    </source>
</evidence>
<reference evidence="13 14" key="1">
    <citation type="journal article" date="2024" name="Science">
        <title>Giant polyketide synthase enzymes in the biosynthesis of giant marine polyether toxins.</title>
        <authorList>
            <person name="Fallon T.R."/>
            <person name="Shende V.V."/>
            <person name="Wierzbicki I.H."/>
            <person name="Pendleton A.L."/>
            <person name="Watervoot N.F."/>
            <person name="Auber R.P."/>
            <person name="Gonzalez D.J."/>
            <person name="Wisecaver J.H."/>
            <person name="Moore B.S."/>
        </authorList>
    </citation>
    <scope>NUCLEOTIDE SEQUENCE [LARGE SCALE GENOMIC DNA]</scope>
    <source>
        <strain evidence="13 14">12B1</strain>
    </source>
</reference>
<dbReference type="InterPro" id="IPR006620">
    <property type="entry name" value="Pro_4_hyd_alph"/>
</dbReference>
<keyword evidence="7" id="KW-1133">Transmembrane helix</keyword>
<dbReference type="GO" id="GO:0031418">
    <property type="term" value="F:L-ascorbic acid binding"/>
    <property type="evidence" value="ECO:0007669"/>
    <property type="project" value="InterPro"/>
</dbReference>
<dbReference type="AlphaFoldDB" id="A0AB34K1B7"/>
<keyword evidence="9" id="KW-0408">Iron</keyword>
<evidence type="ECO:0000259" key="12">
    <source>
        <dbReference type="PROSITE" id="PS51670"/>
    </source>
</evidence>
<dbReference type="Pfam" id="PF13640">
    <property type="entry name" value="2OG-FeII_Oxy_3"/>
    <property type="match status" value="1"/>
</dbReference>
<dbReference type="Gene3D" id="1.10.10.1940">
    <property type="match status" value="1"/>
</dbReference>
<evidence type="ECO:0000256" key="4">
    <source>
        <dbReference type="ARBA" id="ARBA00022692"/>
    </source>
</evidence>
<dbReference type="PROSITE" id="PS51670">
    <property type="entry name" value="SHKT"/>
    <property type="match status" value="3"/>
</dbReference>
<dbReference type="PANTHER" id="PTHR10869">
    <property type="entry name" value="PROLYL 4-HYDROXYLASE ALPHA SUBUNIT"/>
    <property type="match status" value="1"/>
</dbReference>
<dbReference type="SMART" id="SM00254">
    <property type="entry name" value="ShKT"/>
    <property type="match status" value="3"/>
</dbReference>
<name>A0AB34K1B7_PRYPA</name>
<keyword evidence="4" id="KW-0812">Transmembrane</keyword>
<proteinExistence type="predicted"/>
<dbReference type="EMBL" id="JBGBPQ010000002">
    <property type="protein sequence ID" value="KAL1527780.1"/>
    <property type="molecule type" value="Genomic_DNA"/>
</dbReference>
<dbReference type="PROSITE" id="PS51471">
    <property type="entry name" value="FE2OG_OXY"/>
    <property type="match status" value="1"/>
</dbReference>
<dbReference type="GO" id="GO:0016020">
    <property type="term" value="C:membrane"/>
    <property type="evidence" value="ECO:0007669"/>
    <property type="project" value="UniProtKB-SubCell"/>
</dbReference>
<protein>
    <recommendedName>
        <fullName evidence="15">Procollagen-proline 4-dioxygenase</fullName>
    </recommendedName>
</protein>
<dbReference type="Proteomes" id="UP001515480">
    <property type="component" value="Unassembled WGS sequence"/>
</dbReference>
<feature type="domain" description="Fe2OG dioxygenase" evidence="11">
    <location>
        <begin position="313"/>
        <end position="417"/>
    </location>
</feature>
<dbReference type="PANTHER" id="PTHR10869:SF233">
    <property type="entry name" value="FE2OG DIOXYGENASE DOMAIN-CONTAINING PROTEIN"/>
    <property type="match status" value="1"/>
</dbReference>
<dbReference type="Gene3D" id="2.60.120.620">
    <property type="entry name" value="q2cbj1_9rhob like domain"/>
    <property type="match status" value="1"/>
</dbReference>
<evidence type="ECO:0000256" key="1">
    <source>
        <dbReference type="ARBA" id="ARBA00001961"/>
    </source>
</evidence>
<keyword evidence="8" id="KW-0560">Oxidoreductase</keyword>
<dbReference type="InterPro" id="IPR044862">
    <property type="entry name" value="Pro_4_hyd_alph_FE2OG_OXY"/>
</dbReference>
<evidence type="ECO:0000256" key="5">
    <source>
        <dbReference type="ARBA" id="ARBA00022723"/>
    </source>
</evidence>
<evidence type="ECO:0008006" key="15">
    <source>
        <dbReference type="Google" id="ProtNLM"/>
    </source>
</evidence>
<feature type="domain" description="ShKT" evidence="12">
    <location>
        <begin position="87"/>
        <end position="122"/>
    </location>
</feature>
<organism evidence="13 14">
    <name type="scientific">Prymnesium parvum</name>
    <name type="common">Toxic golden alga</name>
    <dbReference type="NCBI Taxonomy" id="97485"/>
    <lineage>
        <taxon>Eukaryota</taxon>
        <taxon>Haptista</taxon>
        <taxon>Haptophyta</taxon>
        <taxon>Prymnesiophyceae</taxon>
        <taxon>Prymnesiales</taxon>
        <taxon>Prymnesiaceae</taxon>
        <taxon>Prymnesium</taxon>
    </lineage>
</organism>
<accession>A0AB34K1B7</accession>
<keyword evidence="14" id="KW-1185">Reference proteome</keyword>
<comment type="subcellular location">
    <subcellularLocation>
        <location evidence="3">Endomembrane system</location>
    </subcellularLocation>
    <subcellularLocation>
        <location evidence="2">Membrane</location>
        <topology evidence="2">Single-pass membrane protein</topology>
    </subcellularLocation>
</comment>
<dbReference type="GO" id="GO:0004656">
    <property type="term" value="F:procollagen-proline 4-dioxygenase activity"/>
    <property type="evidence" value="ECO:0007669"/>
    <property type="project" value="TreeGrafter"/>
</dbReference>
<evidence type="ECO:0000256" key="8">
    <source>
        <dbReference type="ARBA" id="ARBA00023002"/>
    </source>
</evidence>
<evidence type="ECO:0000256" key="9">
    <source>
        <dbReference type="ARBA" id="ARBA00023004"/>
    </source>
</evidence>
<sequence>MKRPWPCGGMPPPRALLALIGAALLLSAASTLHALLLTSRLHADTLPRPHALSPRPPAAPRAPLRASAVSRALQGLRRAAAALSSPCGRDSHPRCAEWARAGECTSNAAYMRSACEYSCGSCASAAPPPACEDASSFCGQWAAVGECDSNPSYMRRSCAVSCRLCQSEACHDADPARCASRALDGECRSAPERMYEECRWTCGWCAMARNAACVRSRDMVPAATRGSVEFMFRRAAAHAQLRPKVLMREPWVLLFEKFLSDEEVRRVIEVGGRGWQRSQAGDGVQAVRTSSTAWCDPRWCQADPLLQSLRARISNLTLVLRYERGQFYKTHHDQNSPQSSFWGPRMYTFFMYLNDVEEGGETHFPRLNISVKPRKGSALLWPSVLDHDPTLRDDRTEHESVAVGSGVKFSANYWLHMYDFQEATARGCTNEETYGNWY</sequence>
<evidence type="ECO:0000256" key="10">
    <source>
        <dbReference type="ARBA" id="ARBA00023136"/>
    </source>
</evidence>
<dbReference type="GO" id="GO:0005506">
    <property type="term" value="F:iron ion binding"/>
    <property type="evidence" value="ECO:0007669"/>
    <property type="project" value="InterPro"/>
</dbReference>
<dbReference type="Pfam" id="PF01549">
    <property type="entry name" value="ShK"/>
    <property type="match status" value="3"/>
</dbReference>
<keyword evidence="10" id="KW-0472">Membrane</keyword>
<keyword evidence="6" id="KW-0223">Dioxygenase</keyword>
<dbReference type="SMART" id="SM00702">
    <property type="entry name" value="P4Hc"/>
    <property type="match status" value="1"/>
</dbReference>
<comment type="cofactor">
    <cofactor evidence="1">
        <name>L-ascorbate</name>
        <dbReference type="ChEBI" id="CHEBI:38290"/>
    </cofactor>
</comment>
<gene>
    <name evidence="13" type="ORF">AB1Y20_009165</name>
</gene>